<gene>
    <name evidence="2" type="ORF">SPHA_9655</name>
</gene>
<proteinExistence type="predicted"/>
<feature type="transmembrane region" description="Helical" evidence="1">
    <location>
        <begin position="166"/>
        <end position="187"/>
    </location>
</feature>
<keyword evidence="1" id="KW-1133">Transmembrane helix</keyword>
<feature type="transmembrane region" description="Helical" evidence="1">
    <location>
        <begin position="97"/>
        <end position="121"/>
    </location>
</feature>
<dbReference type="Proteomes" id="UP000597762">
    <property type="component" value="Unassembled WGS sequence"/>
</dbReference>
<feature type="transmembrane region" description="Helical" evidence="1">
    <location>
        <begin position="323"/>
        <end position="346"/>
    </location>
</feature>
<feature type="transmembrane region" description="Helical" evidence="1">
    <location>
        <begin position="71"/>
        <end position="91"/>
    </location>
</feature>
<name>A0A812B1M5_ACAPH</name>
<keyword evidence="1" id="KW-0472">Membrane</keyword>
<evidence type="ECO:0000313" key="2">
    <source>
        <dbReference type="EMBL" id="CAE1167855.1"/>
    </source>
</evidence>
<feature type="transmembrane region" description="Helical" evidence="1">
    <location>
        <begin position="194"/>
        <end position="216"/>
    </location>
</feature>
<keyword evidence="3" id="KW-1185">Reference proteome</keyword>
<evidence type="ECO:0000256" key="1">
    <source>
        <dbReference type="SAM" id="Phobius"/>
    </source>
</evidence>
<feature type="transmembrane region" description="Helical" evidence="1">
    <location>
        <begin position="236"/>
        <end position="258"/>
    </location>
</feature>
<protein>
    <submittedName>
        <fullName evidence="2">Uncharacterized protein</fullName>
    </submittedName>
</protein>
<organism evidence="2 3">
    <name type="scientific">Acanthosepion pharaonis</name>
    <name type="common">Pharaoh cuttlefish</name>
    <name type="synonym">Sepia pharaonis</name>
    <dbReference type="NCBI Taxonomy" id="158019"/>
    <lineage>
        <taxon>Eukaryota</taxon>
        <taxon>Metazoa</taxon>
        <taxon>Spiralia</taxon>
        <taxon>Lophotrochozoa</taxon>
        <taxon>Mollusca</taxon>
        <taxon>Cephalopoda</taxon>
        <taxon>Coleoidea</taxon>
        <taxon>Decapodiformes</taxon>
        <taxon>Sepiida</taxon>
        <taxon>Sepiina</taxon>
        <taxon>Sepiidae</taxon>
        <taxon>Acanthosepion</taxon>
    </lineage>
</organism>
<dbReference type="EMBL" id="CAHIKZ030000309">
    <property type="protein sequence ID" value="CAE1167855.1"/>
    <property type="molecule type" value="Genomic_DNA"/>
</dbReference>
<keyword evidence="1" id="KW-0812">Transmembrane</keyword>
<comment type="caution">
    <text evidence="2">The sequence shown here is derived from an EMBL/GenBank/DDBJ whole genome shotgun (WGS) entry which is preliminary data.</text>
</comment>
<feature type="transmembrane region" description="Helical" evidence="1">
    <location>
        <begin position="270"/>
        <end position="295"/>
    </location>
</feature>
<accession>A0A812B1M5</accession>
<reference evidence="2" key="1">
    <citation type="submission" date="2021-01" db="EMBL/GenBank/DDBJ databases">
        <authorList>
            <person name="Li R."/>
            <person name="Bekaert M."/>
        </authorList>
    </citation>
    <scope>NUCLEOTIDE SEQUENCE</scope>
    <source>
        <strain evidence="2">Farmed</strain>
    </source>
</reference>
<sequence>MACDSRCISRSKPEAPLTDHLSTAFDLESCNYSLLRPFCLLFSLTSFLTFERTRHGNTLIRLSSLPFTFRFLSLIHCFFFFFFHIFSLFSFSFCHGIFFSFIALIFLFLLSTYNFLLCFCYSFKHAFILFSPLSLLQSPPVSFFFSLYLCVCRNSFLYYYSFFYPLSLLFSCSLFSFILHSLTFFFLSLQYISFIVSFFSFLLQLSLFCLIHFFFLSFFLSHPFVIVSSFLPSTGFSFLFFPLSSIALVTFFFLFISLTHLSYSLYFLSLIVYPIFFALVSSFKSAILSLLLISFSHNYNRCSFPLPSYSSIVTFILSLDIKFLLLCFLFIFVSYAFFLPLFFIFFHFQRFLLSSFLYYSF</sequence>
<evidence type="ECO:0000313" key="3">
    <source>
        <dbReference type="Proteomes" id="UP000597762"/>
    </source>
</evidence>
<dbReference type="AlphaFoldDB" id="A0A812B1M5"/>